<evidence type="ECO:0000256" key="3">
    <source>
        <dbReference type="ARBA" id="ARBA00023125"/>
    </source>
</evidence>
<keyword evidence="4" id="KW-0804">Transcription</keyword>
<dbReference type="Pfam" id="PF04542">
    <property type="entry name" value="Sigma70_r2"/>
    <property type="match status" value="1"/>
</dbReference>
<keyword evidence="2" id="KW-0731">Sigma factor</keyword>
<gene>
    <name evidence="6" type="ORF">GC105_00715</name>
</gene>
<dbReference type="EMBL" id="WHNX01000001">
    <property type="protein sequence ID" value="MPW24315.1"/>
    <property type="molecule type" value="Genomic_DNA"/>
</dbReference>
<sequence>MQSNIIEILYNKYYSTAYHYTLSLSCNLHLAEDIVSNAFVKALLTLDDNRVDFKFWLLRVCKNLWIDELRKTKHVTDSSGGELHSIVSSENIENKLILCERNKVKLYSVGVLFIPY</sequence>
<evidence type="ECO:0000256" key="2">
    <source>
        <dbReference type="ARBA" id="ARBA00023082"/>
    </source>
</evidence>
<name>A0A6A7K4L4_9FIRM</name>
<evidence type="ECO:0000313" key="7">
    <source>
        <dbReference type="Proteomes" id="UP000440004"/>
    </source>
</evidence>
<dbReference type="Gene3D" id="1.10.1740.10">
    <property type="match status" value="1"/>
</dbReference>
<dbReference type="GO" id="GO:0006352">
    <property type="term" value="P:DNA-templated transcription initiation"/>
    <property type="evidence" value="ECO:0007669"/>
    <property type="project" value="InterPro"/>
</dbReference>
<dbReference type="SUPFAM" id="SSF88946">
    <property type="entry name" value="Sigma2 domain of RNA polymerase sigma factors"/>
    <property type="match status" value="1"/>
</dbReference>
<dbReference type="PANTHER" id="PTHR43133">
    <property type="entry name" value="RNA POLYMERASE ECF-TYPE SIGMA FACTO"/>
    <property type="match status" value="1"/>
</dbReference>
<evidence type="ECO:0000256" key="1">
    <source>
        <dbReference type="ARBA" id="ARBA00023015"/>
    </source>
</evidence>
<dbReference type="Proteomes" id="UP000440004">
    <property type="component" value="Unassembled WGS sequence"/>
</dbReference>
<keyword evidence="3" id="KW-0238">DNA-binding</keyword>
<accession>A0A6A7K4L4</accession>
<evidence type="ECO:0000313" key="6">
    <source>
        <dbReference type="EMBL" id="MPW24315.1"/>
    </source>
</evidence>
<proteinExistence type="predicted"/>
<organism evidence="6 7">
    <name type="scientific">Alkalibaculum sporogenes</name>
    <dbReference type="NCBI Taxonomy" id="2655001"/>
    <lineage>
        <taxon>Bacteria</taxon>
        <taxon>Bacillati</taxon>
        <taxon>Bacillota</taxon>
        <taxon>Clostridia</taxon>
        <taxon>Eubacteriales</taxon>
        <taxon>Eubacteriaceae</taxon>
        <taxon>Alkalibaculum</taxon>
    </lineage>
</organism>
<dbReference type="AlphaFoldDB" id="A0A6A7K4L4"/>
<protein>
    <recommendedName>
        <fullName evidence="5">RNA polymerase sigma-70 region 2 domain-containing protein</fullName>
    </recommendedName>
</protein>
<feature type="domain" description="RNA polymerase sigma-70 region 2" evidence="5">
    <location>
        <begin position="9"/>
        <end position="73"/>
    </location>
</feature>
<keyword evidence="7" id="KW-1185">Reference proteome</keyword>
<comment type="caution">
    <text evidence="6">The sequence shown here is derived from an EMBL/GenBank/DDBJ whole genome shotgun (WGS) entry which is preliminary data.</text>
</comment>
<dbReference type="InterPro" id="IPR013325">
    <property type="entry name" value="RNA_pol_sigma_r2"/>
</dbReference>
<evidence type="ECO:0000256" key="4">
    <source>
        <dbReference type="ARBA" id="ARBA00023163"/>
    </source>
</evidence>
<dbReference type="InterPro" id="IPR039425">
    <property type="entry name" value="RNA_pol_sigma-70-like"/>
</dbReference>
<dbReference type="GO" id="GO:0016987">
    <property type="term" value="F:sigma factor activity"/>
    <property type="evidence" value="ECO:0007669"/>
    <property type="project" value="UniProtKB-KW"/>
</dbReference>
<evidence type="ECO:0000259" key="5">
    <source>
        <dbReference type="Pfam" id="PF04542"/>
    </source>
</evidence>
<reference evidence="6 7" key="1">
    <citation type="submission" date="2019-10" db="EMBL/GenBank/DDBJ databases">
        <title>Alkalibaculum tamaniensis sp.nov., a new alkaliphilic acetogen, isolated on methoxylated aromatics from a mud volcano.</title>
        <authorList>
            <person name="Khomyakova M.A."/>
            <person name="Merkel A.Y."/>
            <person name="Bonch-Osmolovskaya E.A."/>
            <person name="Slobodkin A.I."/>
        </authorList>
    </citation>
    <scope>NUCLEOTIDE SEQUENCE [LARGE SCALE GENOMIC DNA]</scope>
    <source>
        <strain evidence="6 7">M08DMB</strain>
    </source>
</reference>
<keyword evidence="1" id="KW-0805">Transcription regulation</keyword>
<dbReference type="GO" id="GO:0003677">
    <property type="term" value="F:DNA binding"/>
    <property type="evidence" value="ECO:0007669"/>
    <property type="project" value="UniProtKB-KW"/>
</dbReference>
<dbReference type="InterPro" id="IPR007627">
    <property type="entry name" value="RNA_pol_sigma70_r2"/>
</dbReference>
<dbReference type="PANTHER" id="PTHR43133:SF8">
    <property type="entry name" value="RNA POLYMERASE SIGMA FACTOR HI_1459-RELATED"/>
    <property type="match status" value="1"/>
</dbReference>
<dbReference type="RefSeq" id="WP_152800680.1">
    <property type="nucleotide sequence ID" value="NZ_WHNX01000001.1"/>
</dbReference>